<proteinExistence type="predicted"/>
<name>A0A2U2DQ45_9HYPH</name>
<dbReference type="EMBL" id="QFBC01000006">
    <property type="protein sequence ID" value="PWE55402.1"/>
    <property type="molecule type" value="Genomic_DNA"/>
</dbReference>
<comment type="caution">
    <text evidence="1">The sequence shown here is derived from an EMBL/GenBank/DDBJ whole genome shotgun (WGS) entry which is preliminary data.</text>
</comment>
<reference evidence="1 2" key="1">
    <citation type="submission" date="2018-05" db="EMBL/GenBank/DDBJ databases">
        <title>The draft genome of strain NS-104.</title>
        <authorList>
            <person name="Hang P."/>
            <person name="Jiang J."/>
        </authorList>
    </citation>
    <scope>NUCLEOTIDE SEQUENCE [LARGE SCALE GENOMIC DNA]</scope>
    <source>
        <strain evidence="1 2">NS-104</strain>
    </source>
</reference>
<dbReference type="OrthoDB" id="8445114at2"/>
<keyword evidence="2" id="KW-1185">Reference proteome</keyword>
<evidence type="ECO:0000313" key="1">
    <source>
        <dbReference type="EMBL" id="PWE55402.1"/>
    </source>
</evidence>
<sequence length="152" mass="16754">MGLVAWGVVVVLVVVFAFVTTRMTKQTSEDNLHDMGLAIMEFGRAFPNEAIRDLHTTKDGNTVFVRLHDNKAGFMRNMRGHYSCHLIEPGMARVRPTASGKGLIIEFTETPVHSGQFEFASAEDAAEVSLWLLGNLVAMADKIDLARPSAQH</sequence>
<dbReference type="RefSeq" id="WP_109459100.1">
    <property type="nucleotide sequence ID" value="NZ_QFBC01000006.1"/>
</dbReference>
<protein>
    <submittedName>
        <fullName evidence="1">Uncharacterized protein</fullName>
    </submittedName>
</protein>
<organism evidence="1 2">
    <name type="scientific">Metarhizobium album</name>
    <dbReference type="NCBI Taxonomy" id="2182425"/>
    <lineage>
        <taxon>Bacteria</taxon>
        <taxon>Pseudomonadati</taxon>
        <taxon>Pseudomonadota</taxon>
        <taxon>Alphaproteobacteria</taxon>
        <taxon>Hyphomicrobiales</taxon>
        <taxon>Rhizobiaceae</taxon>
        <taxon>Metarhizobium</taxon>
    </lineage>
</organism>
<accession>A0A2U2DQ45</accession>
<evidence type="ECO:0000313" key="2">
    <source>
        <dbReference type="Proteomes" id="UP000245252"/>
    </source>
</evidence>
<dbReference type="AlphaFoldDB" id="A0A2U2DQ45"/>
<dbReference type="Proteomes" id="UP000245252">
    <property type="component" value="Unassembled WGS sequence"/>
</dbReference>
<gene>
    <name evidence="1" type="ORF">DEM27_15185</name>
</gene>